<evidence type="ECO:0000313" key="2">
    <source>
        <dbReference type="EMBL" id="ACL44677.1"/>
    </source>
</evidence>
<dbReference type="HOGENOM" id="CLU_086263_0_0_3"/>
<sequence length="266" mass="29468">MIDYWPAATGLMAIAVLIVYFIPESRKFVPDSTCQVPVCVSDSGWHTNIIVPVETPGWNWRSKLPLSPLEQPAASPLRYLAFGWGDRTFYRQPPRRPDLFITQGFAALFLPTPAVLRVQGYAQLPPIQALKCTQVSRREYLRLSQFIVNTLEWDAAGQTISLGRWAGAGTEFLAAKGSYSILNNSNNWTAIGLSKASITTPRWSTLSAAVMLHFDHPCGTNKRLSANPRNARADELFVFGSALFWSPARLPPPDGLCPESPPDPRL</sequence>
<dbReference type="Pfam" id="PF09601">
    <property type="entry name" value="DUF2459"/>
    <property type="match status" value="1"/>
</dbReference>
<protein>
    <submittedName>
        <fullName evidence="2">Uncharacterized protein</fullName>
    </submittedName>
</protein>
<evidence type="ECO:0000256" key="1">
    <source>
        <dbReference type="SAM" id="Phobius"/>
    </source>
</evidence>
<dbReference type="eggNOG" id="ENOG502Z9A2">
    <property type="taxonomic scope" value="Bacteria"/>
</dbReference>
<name>B8HW98_CYAP4</name>
<keyword evidence="1" id="KW-0472">Membrane</keyword>
<dbReference type="STRING" id="395961.Cyan7425_2319"/>
<proteinExistence type="predicted"/>
<dbReference type="KEGG" id="cyn:Cyan7425_2319"/>
<dbReference type="AlphaFoldDB" id="B8HW98"/>
<keyword evidence="1" id="KW-0812">Transmembrane</keyword>
<dbReference type="InterPro" id="IPR011727">
    <property type="entry name" value="CHP02117"/>
</dbReference>
<reference evidence="2" key="1">
    <citation type="submission" date="2009-01" db="EMBL/GenBank/DDBJ databases">
        <title>Complete sequence of chromosome Cyanothece sp. PCC 7425.</title>
        <authorList>
            <consortium name="US DOE Joint Genome Institute"/>
            <person name="Lucas S."/>
            <person name="Copeland A."/>
            <person name="Lapidus A."/>
            <person name="Glavina del Rio T."/>
            <person name="Dalin E."/>
            <person name="Tice H."/>
            <person name="Bruce D."/>
            <person name="Goodwin L."/>
            <person name="Pitluck S."/>
            <person name="Sims D."/>
            <person name="Meineke L."/>
            <person name="Brettin T."/>
            <person name="Detter J.C."/>
            <person name="Han C."/>
            <person name="Larimer F."/>
            <person name="Land M."/>
            <person name="Hauser L."/>
            <person name="Kyrpides N."/>
            <person name="Ovchinnikova G."/>
            <person name="Liberton M."/>
            <person name="Stoeckel J."/>
            <person name="Banerjee A."/>
            <person name="Singh A."/>
            <person name="Page L."/>
            <person name="Sato H."/>
            <person name="Zhao L."/>
            <person name="Sherman L."/>
            <person name="Pakrasi H."/>
            <person name="Richardson P."/>
        </authorList>
    </citation>
    <scope>NUCLEOTIDE SEQUENCE</scope>
    <source>
        <strain evidence="2">PCC 7425</strain>
    </source>
</reference>
<dbReference type="EMBL" id="CP001344">
    <property type="protein sequence ID" value="ACL44677.1"/>
    <property type="molecule type" value="Genomic_DNA"/>
</dbReference>
<gene>
    <name evidence="2" type="ordered locus">Cyan7425_2319</name>
</gene>
<organism evidence="2">
    <name type="scientific">Cyanothece sp. (strain PCC 7425 / ATCC 29141)</name>
    <dbReference type="NCBI Taxonomy" id="395961"/>
    <lineage>
        <taxon>Bacteria</taxon>
        <taxon>Bacillati</taxon>
        <taxon>Cyanobacteriota</taxon>
        <taxon>Cyanophyceae</taxon>
        <taxon>Gomontiellales</taxon>
        <taxon>Cyanothecaceae</taxon>
        <taxon>Cyanothece</taxon>
    </lineage>
</organism>
<feature type="transmembrane region" description="Helical" evidence="1">
    <location>
        <begin position="6"/>
        <end position="23"/>
    </location>
</feature>
<accession>B8HW98</accession>
<keyword evidence="1" id="KW-1133">Transmembrane helix</keyword>